<dbReference type="InterPro" id="IPR036318">
    <property type="entry name" value="FAD-bd_PCMH-like_sf"/>
</dbReference>
<organism evidence="6">
    <name type="scientific">Ralstonia syzygii R24</name>
    <dbReference type="NCBI Taxonomy" id="907261"/>
    <lineage>
        <taxon>Bacteria</taxon>
        <taxon>Pseudomonadati</taxon>
        <taxon>Pseudomonadota</taxon>
        <taxon>Betaproteobacteria</taxon>
        <taxon>Burkholderiales</taxon>
        <taxon>Burkholderiaceae</taxon>
        <taxon>Ralstonia</taxon>
        <taxon>Ralstonia solanacearum species complex</taxon>
    </lineage>
</organism>
<dbReference type="Gene3D" id="3.30.465.10">
    <property type="match status" value="1"/>
</dbReference>
<comment type="cofactor">
    <cofactor evidence="1">
        <name>FAD</name>
        <dbReference type="ChEBI" id="CHEBI:57692"/>
    </cofactor>
</comment>
<proteinExistence type="inferred from homology"/>
<evidence type="ECO:0000259" key="5">
    <source>
        <dbReference type="PROSITE" id="PS51387"/>
    </source>
</evidence>
<evidence type="ECO:0000256" key="3">
    <source>
        <dbReference type="ARBA" id="ARBA00022630"/>
    </source>
</evidence>
<dbReference type="InterPro" id="IPR016167">
    <property type="entry name" value="FAD-bd_PCMH_sub1"/>
</dbReference>
<dbReference type="Gene3D" id="3.30.43.10">
    <property type="entry name" value="Uridine Diphospho-n-acetylenolpyruvylglucosamine Reductase, domain 2"/>
    <property type="match status" value="1"/>
</dbReference>
<dbReference type="InterPro" id="IPR016169">
    <property type="entry name" value="FAD-bd_PCMH_sub2"/>
</dbReference>
<dbReference type="AlphaFoldDB" id="G3A910"/>
<evidence type="ECO:0000313" key="6">
    <source>
        <dbReference type="EMBL" id="CCA87751.1"/>
    </source>
</evidence>
<dbReference type="EMBL" id="FR854090">
    <property type="protein sequence ID" value="CCA87751.1"/>
    <property type="molecule type" value="Genomic_DNA"/>
</dbReference>
<dbReference type="InterPro" id="IPR051264">
    <property type="entry name" value="FAD-oxidored/transferase_4"/>
</dbReference>
<dbReference type="InterPro" id="IPR016171">
    <property type="entry name" value="Vanillyl_alc_oxidase_C-sub2"/>
</dbReference>
<dbReference type="InterPro" id="IPR004113">
    <property type="entry name" value="FAD-bd_oxidored_4_C"/>
</dbReference>
<dbReference type="Gene3D" id="1.10.45.10">
    <property type="entry name" value="Vanillyl-alcohol Oxidase, Chain A, domain 4"/>
    <property type="match status" value="1"/>
</dbReference>
<dbReference type="Gene3D" id="3.30.70.2740">
    <property type="match status" value="1"/>
</dbReference>
<comment type="similarity">
    <text evidence="2">Belongs to the FAD-binding oxidoreductase/transferase type 4 family.</text>
</comment>
<dbReference type="SUPFAM" id="SSF55103">
    <property type="entry name" value="FAD-linked oxidases, C-terminal domain"/>
    <property type="match status" value="1"/>
</dbReference>
<evidence type="ECO:0000256" key="1">
    <source>
        <dbReference type="ARBA" id="ARBA00001974"/>
    </source>
</evidence>
<evidence type="ECO:0000256" key="4">
    <source>
        <dbReference type="ARBA" id="ARBA00022827"/>
    </source>
</evidence>
<dbReference type="InterPro" id="IPR006094">
    <property type="entry name" value="Oxid_FAD_bind_N"/>
</dbReference>
<dbReference type="RefSeq" id="WP_231649615.1">
    <property type="nucleotide sequence ID" value="NZ_CP115945.1"/>
</dbReference>
<dbReference type="Pfam" id="PF02913">
    <property type="entry name" value="FAD-oxidase_C"/>
    <property type="match status" value="1"/>
</dbReference>
<reference evidence="6" key="2">
    <citation type="submission" date="2011-04" db="EMBL/GenBank/DDBJ databases">
        <authorList>
            <person name="Genoscope - CEA"/>
        </authorList>
    </citation>
    <scope>NUCLEOTIDE SEQUENCE</scope>
    <source>
        <strain evidence="6">R24</strain>
    </source>
</reference>
<accession>G3A910</accession>
<keyword evidence="6" id="KW-0560">Oxidoreductase</keyword>
<dbReference type="Pfam" id="PF01565">
    <property type="entry name" value="FAD_binding_4"/>
    <property type="match status" value="1"/>
</dbReference>
<dbReference type="Gene3D" id="3.30.70.2190">
    <property type="match status" value="1"/>
</dbReference>
<keyword evidence="4" id="KW-0274">FAD</keyword>
<dbReference type="SUPFAM" id="SSF56176">
    <property type="entry name" value="FAD-binding/transporter-associated domain-like"/>
    <property type="match status" value="1"/>
</dbReference>
<protein>
    <submittedName>
        <fullName evidence="6">Putative lactate dehydrogenase</fullName>
        <ecNumber evidence="6">1.1.2.4</ecNumber>
    </submittedName>
</protein>
<sequence length="480" mass="50956">MTEIDPQALHAAMKAMLGTEGCITEAADIQPFVVDYKGIYKGSAPIVVRPKTAEEVAGVVAYCRDHRIRIVPQGGNTSMVGGAVPDDTNSTIVLNLGRMNQVVEVDVLNDTMTVQAGCTLAQAREAAEAAGRLFPLRIGSDGSCQIGGNLSTNAGGTAVLKYGNMRELTLGLEVVLPDGRIWPGLKGLRKDNTGYDLKHLFIGAEGTLGIITAAVLKLAPLPTARSVAMVRVHDIRAAIELLSLAKECAGQAVNAFELISPDAMVLVLEHLSLAQGPLGNAHGWQVLIELTSNGAQHGLDETLLALLETGAERGLVEDAAIAASQAQIEHMWKIREEISDAQTRTGGGVRCDVSVPISSMALFIEQASERVRSIAPDVRMIIYGHVGDGNVHFNPLRPKSRDAKEFVQATSVAITEAVDGLAMFLKGSISAEHGVGVGKRDELLAWKSAVELELMWSIKRALDPHGLMNPGKVLPSLPST</sequence>
<dbReference type="GO" id="GO:0071949">
    <property type="term" value="F:FAD binding"/>
    <property type="evidence" value="ECO:0007669"/>
    <property type="project" value="InterPro"/>
</dbReference>
<name>G3A910_9RALS</name>
<keyword evidence="3" id="KW-0285">Flavoprotein</keyword>
<gene>
    <name evidence="6" type="ORF">RALSY_mp10272</name>
</gene>
<dbReference type="EC" id="1.1.2.4" evidence="6"/>
<dbReference type="FunFam" id="1.10.45.10:FF:000001">
    <property type="entry name" value="D-lactate dehydrogenase mitochondrial"/>
    <property type="match status" value="1"/>
</dbReference>
<dbReference type="GO" id="GO:0022904">
    <property type="term" value="P:respiratory electron transport chain"/>
    <property type="evidence" value="ECO:0007669"/>
    <property type="project" value="TreeGrafter"/>
</dbReference>
<dbReference type="PROSITE" id="PS51387">
    <property type="entry name" value="FAD_PCMH"/>
    <property type="match status" value="1"/>
</dbReference>
<dbReference type="PANTHER" id="PTHR43716:SF2">
    <property type="entry name" value="BLL6224 PROTEIN"/>
    <property type="match status" value="1"/>
</dbReference>
<evidence type="ECO:0000256" key="2">
    <source>
        <dbReference type="ARBA" id="ARBA00008000"/>
    </source>
</evidence>
<dbReference type="InterPro" id="IPR016166">
    <property type="entry name" value="FAD-bd_PCMH"/>
</dbReference>
<dbReference type="PANTHER" id="PTHR43716">
    <property type="entry name" value="D-2-HYDROXYGLUTARATE DEHYDROGENASE, MITOCHONDRIAL"/>
    <property type="match status" value="1"/>
</dbReference>
<dbReference type="GO" id="GO:0004458">
    <property type="term" value="F:D-lactate dehydrogenase (cytochrome) activity"/>
    <property type="evidence" value="ECO:0007669"/>
    <property type="project" value="UniProtKB-EC"/>
</dbReference>
<reference evidence="6" key="1">
    <citation type="journal article" date="2011" name="PLoS ONE">
        <title>Ralstonia syzygii, the Blood Disease Bacterium and some Asian R. solanacearum strains form a single genomic species despite divergent lifestyles.</title>
        <authorList>
            <person name="Remenant B."/>
            <person name="de Cambiaire J.C."/>
            <person name="Cellier G."/>
            <person name="Jacobs J.M."/>
            <person name="Mangenot S."/>
            <person name="Barbe V."/>
            <person name="Lajus A."/>
            <person name="Vallenet D."/>
            <person name="Medigue C."/>
            <person name="Fegan M."/>
            <person name="Allen C."/>
            <person name="Prior P."/>
        </authorList>
    </citation>
    <scope>NUCLEOTIDE SEQUENCE</scope>
    <source>
        <strain evidence="6">R24</strain>
    </source>
</reference>
<feature type="domain" description="FAD-binding PCMH-type" evidence="5">
    <location>
        <begin position="40"/>
        <end position="221"/>
    </location>
</feature>
<dbReference type="InterPro" id="IPR016164">
    <property type="entry name" value="FAD-linked_Oxase-like_C"/>
</dbReference>